<sequence>MFLGFSFSVYGNNIEKKGSDKSQDQIILGKWECTFSGYESIISLYQIGNKFFTIIDFTKNNSRTKKETLQKKGKKYFVVNSTANEYYIINNDGNLELWDKEGLFTTAKSIMPDKKSKPKFDINKSIGQNVFTVRGNYSKSLPETLDGTDNNYWIVYFKDLNVTFKVEKKTDRIIKGREGKVPKMN</sequence>
<dbReference type="Proteomes" id="UP000391834">
    <property type="component" value="Unassembled WGS sequence"/>
</dbReference>
<keyword evidence="2" id="KW-1185">Reference proteome</keyword>
<name>A0A5M4AUF7_9BACT</name>
<evidence type="ECO:0000313" key="1">
    <source>
        <dbReference type="EMBL" id="GET31575.1"/>
    </source>
</evidence>
<gene>
    <name evidence="1" type="ORF">PbJCM13498_04380</name>
</gene>
<evidence type="ECO:0000313" key="2">
    <source>
        <dbReference type="Proteomes" id="UP000391834"/>
    </source>
</evidence>
<protein>
    <submittedName>
        <fullName evidence="1">Uncharacterized protein</fullName>
    </submittedName>
</protein>
<dbReference type="AlphaFoldDB" id="A0A5M4AUF7"/>
<comment type="caution">
    <text evidence="1">The sequence shown here is derived from an EMBL/GenBank/DDBJ whole genome shotgun (WGS) entry which is preliminary data.</text>
</comment>
<organism evidence="1 2">
    <name type="scientific">Prolixibacter bellariivorans</name>
    <dbReference type="NCBI Taxonomy" id="314319"/>
    <lineage>
        <taxon>Bacteria</taxon>
        <taxon>Pseudomonadati</taxon>
        <taxon>Bacteroidota</taxon>
        <taxon>Bacteroidia</taxon>
        <taxon>Marinilabiliales</taxon>
        <taxon>Prolixibacteraceae</taxon>
        <taxon>Prolixibacter</taxon>
    </lineage>
</organism>
<accession>A0A5M4AUF7</accession>
<reference evidence="1 2" key="1">
    <citation type="submission" date="2019-10" db="EMBL/GenBank/DDBJ databases">
        <title>Prolixibacter strains distinguished by the presence of nitrate reductase genes were adept at nitrate-dependent anaerobic corrosion of metallic iron and carbon steel.</title>
        <authorList>
            <person name="Iino T."/>
            <person name="Shono N."/>
            <person name="Ito K."/>
            <person name="Nakamura R."/>
            <person name="Sueoka K."/>
            <person name="Harayama S."/>
            <person name="Ohkuma M."/>
        </authorList>
    </citation>
    <scope>NUCLEOTIDE SEQUENCE [LARGE SCALE GENOMIC DNA]</scope>
    <source>
        <strain evidence="1 2">JCM 13498</strain>
    </source>
</reference>
<proteinExistence type="predicted"/>
<dbReference type="EMBL" id="BLAX01000001">
    <property type="protein sequence ID" value="GET31575.1"/>
    <property type="molecule type" value="Genomic_DNA"/>
</dbReference>